<reference evidence="1 2" key="1">
    <citation type="submission" date="2016-07" db="EMBL/GenBank/DDBJ databases">
        <title>Draft genome sequence of Prauserella muralis DSM 45305, isolated from a mould-covered wall in an indoor environment.</title>
        <authorList>
            <person name="Ruckert C."/>
            <person name="Albersmeier A."/>
            <person name="Jiang C.-L."/>
            <person name="Jiang Y."/>
            <person name="Kalinowski J."/>
            <person name="Schneider O."/>
            <person name="Winkler A."/>
            <person name="Zotchev S.B."/>
        </authorList>
    </citation>
    <scope>NUCLEOTIDE SEQUENCE [LARGE SCALE GENOMIC DNA]</scope>
    <source>
        <strain evidence="1 2">DSM 45305</strain>
    </source>
</reference>
<dbReference type="EMBL" id="MASW01000002">
    <property type="protein sequence ID" value="PXY28235.1"/>
    <property type="molecule type" value="Genomic_DNA"/>
</dbReference>
<dbReference type="PROSITE" id="PS51257">
    <property type="entry name" value="PROKAR_LIPOPROTEIN"/>
    <property type="match status" value="1"/>
</dbReference>
<name>A0A2V4B588_9PSEU</name>
<protein>
    <submittedName>
        <fullName evidence="1">Uncharacterized protein</fullName>
    </submittedName>
</protein>
<dbReference type="RefSeq" id="WP_146771036.1">
    <property type="nucleotide sequence ID" value="NZ_MASW01000002.1"/>
</dbReference>
<accession>A0A2V4B588</accession>
<evidence type="ECO:0000313" key="1">
    <source>
        <dbReference type="EMBL" id="PXY28235.1"/>
    </source>
</evidence>
<dbReference type="AlphaFoldDB" id="A0A2V4B588"/>
<proteinExistence type="predicted"/>
<keyword evidence="2" id="KW-1185">Reference proteome</keyword>
<dbReference type="OrthoDB" id="9929819at2"/>
<dbReference type="Proteomes" id="UP000249915">
    <property type="component" value="Unassembled WGS sequence"/>
</dbReference>
<organism evidence="1 2">
    <name type="scientific">Prauserella muralis</name>
    <dbReference type="NCBI Taxonomy" id="588067"/>
    <lineage>
        <taxon>Bacteria</taxon>
        <taxon>Bacillati</taxon>
        <taxon>Actinomycetota</taxon>
        <taxon>Actinomycetes</taxon>
        <taxon>Pseudonocardiales</taxon>
        <taxon>Pseudonocardiaceae</taxon>
        <taxon>Prauserella</taxon>
    </lineage>
</organism>
<evidence type="ECO:0000313" key="2">
    <source>
        <dbReference type="Proteomes" id="UP000249915"/>
    </source>
</evidence>
<comment type="caution">
    <text evidence="1">The sequence shown here is derived from an EMBL/GenBank/DDBJ whole genome shotgun (WGS) entry which is preliminary data.</text>
</comment>
<gene>
    <name evidence="1" type="ORF">BAY60_18100</name>
</gene>
<sequence>MPEMSEREVKVRITDYRLLLGVAITAGCLTLTGWIWAIVLTFVPVDEPAPREGSCGSPALFDAVPYGEQLGVDKYPAQQEWVDHCVEEVSRHIRQAVGISVVTAPLAGLWIWSGCTLPRKRAELAAATEG</sequence>